<evidence type="ECO:0000313" key="1">
    <source>
        <dbReference type="EMBL" id="KAI0038120.1"/>
    </source>
</evidence>
<protein>
    <submittedName>
        <fullName evidence="1">Uncharacterized protein</fullName>
    </submittedName>
</protein>
<sequence length="59" mass="6678">MRRTAQSMFRVICREAGRVPKLTTEYDVTWLPQLNVLVYKDTSASKFSSLRALSSPSPS</sequence>
<dbReference type="EMBL" id="MU276588">
    <property type="protein sequence ID" value="KAI0038120.1"/>
    <property type="molecule type" value="Genomic_DNA"/>
</dbReference>
<proteinExistence type="predicted"/>
<feature type="non-terminal residue" evidence="1">
    <location>
        <position position="59"/>
    </location>
</feature>
<reference evidence="1" key="1">
    <citation type="submission" date="2021-02" db="EMBL/GenBank/DDBJ databases">
        <authorList>
            <consortium name="DOE Joint Genome Institute"/>
            <person name="Ahrendt S."/>
            <person name="Looney B.P."/>
            <person name="Miyauchi S."/>
            <person name="Morin E."/>
            <person name="Drula E."/>
            <person name="Courty P.E."/>
            <person name="Chicoki N."/>
            <person name="Fauchery L."/>
            <person name="Kohler A."/>
            <person name="Kuo A."/>
            <person name="Labutti K."/>
            <person name="Pangilinan J."/>
            <person name="Lipzen A."/>
            <person name="Riley R."/>
            <person name="Andreopoulos W."/>
            <person name="He G."/>
            <person name="Johnson J."/>
            <person name="Barry K.W."/>
            <person name="Grigoriev I.V."/>
            <person name="Nagy L."/>
            <person name="Hibbett D."/>
            <person name="Henrissat B."/>
            <person name="Matheny P.B."/>
            <person name="Labbe J."/>
            <person name="Martin F."/>
        </authorList>
    </citation>
    <scope>NUCLEOTIDE SEQUENCE</scope>
    <source>
        <strain evidence="1">FP105234-sp</strain>
    </source>
</reference>
<keyword evidence="2" id="KW-1185">Reference proteome</keyword>
<organism evidence="1 2">
    <name type="scientific">Auriscalpium vulgare</name>
    <dbReference type="NCBI Taxonomy" id="40419"/>
    <lineage>
        <taxon>Eukaryota</taxon>
        <taxon>Fungi</taxon>
        <taxon>Dikarya</taxon>
        <taxon>Basidiomycota</taxon>
        <taxon>Agaricomycotina</taxon>
        <taxon>Agaricomycetes</taxon>
        <taxon>Russulales</taxon>
        <taxon>Auriscalpiaceae</taxon>
        <taxon>Auriscalpium</taxon>
    </lineage>
</organism>
<evidence type="ECO:0000313" key="2">
    <source>
        <dbReference type="Proteomes" id="UP000814033"/>
    </source>
</evidence>
<reference evidence="1" key="2">
    <citation type="journal article" date="2022" name="New Phytol.">
        <title>Evolutionary transition to the ectomycorrhizal habit in the genomes of a hyperdiverse lineage of mushroom-forming fungi.</title>
        <authorList>
            <person name="Looney B."/>
            <person name="Miyauchi S."/>
            <person name="Morin E."/>
            <person name="Drula E."/>
            <person name="Courty P.E."/>
            <person name="Kohler A."/>
            <person name="Kuo A."/>
            <person name="LaButti K."/>
            <person name="Pangilinan J."/>
            <person name="Lipzen A."/>
            <person name="Riley R."/>
            <person name="Andreopoulos W."/>
            <person name="He G."/>
            <person name="Johnson J."/>
            <person name="Nolan M."/>
            <person name="Tritt A."/>
            <person name="Barry K.W."/>
            <person name="Grigoriev I.V."/>
            <person name="Nagy L.G."/>
            <person name="Hibbett D."/>
            <person name="Henrissat B."/>
            <person name="Matheny P.B."/>
            <person name="Labbe J."/>
            <person name="Martin F.M."/>
        </authorList>
    </citation>
    <scope>NUCLEOTIDE SEQUENCE</scope>
    <source>
        <strain evidence="1">FP105234-sp</strain>
    </source>
</reference>
<comment type="caution">
    <text evidence="1">The sequence shown here is derived from an EMBL/GenBank/DDBJ whole genome shotgun (WGS) entry which is preliminary data.</text>
</comment>
<name>A0ACB8R2H5_9AGAM</name>
<dbReference type="Proteomes" id="UP000814033">
    <property type="component" value="Unassembled WGS sequence"/>
</dbReference>
<accession>A0ACB8R2H5</accession>
<gene>
    <name evidence="1" type="ORF">FA95DRAFT_1567903</name>
</gene>